<dbReference type="AlphaFoldDB" id="A0A8T0HX14"/>
<feature type="compositionally biased region" description="Polar residues" evidence="1">
    <location>
        <begin position="214"/>
        <end position="246"/>
    </location>
</feature>
<dbReference type="EMBL" id="CM026425">
    <property type="protein sequence ID" value="KAG0575660.1"/>
    <property type="molecule type" value="Genomic_DNA"/>
</dbReference>
<evidence type="ECO:0000256" key="1">
    <source>
        <dbReference type="SAM" id="MobiDB-lite"/>
    </source>
</evidence>
<proteinExistence type="predicted"/>
<gene>
    <name evidence="2" type="ORF">KC19_5G021300</name>
</gene>
<evidence type="ECO:0000313" key="2">
    <source>
        <dbReference type="EMBL" id="KAG0575660.1"/>
    </source>
</evidence>
<feature type="region of interest" description="Disordered" evidence="1">
    <location>
        <begin position="49"/>
        <end position="68"/>
    </location>
</feature>
<organism evidence="2 3">
    <name type="scientific">Ceratodon purpureus</name>
    <name type="common">Fire moss</name>
    <name type="synonym">Dicranum purpureum</name>
    <dbReference type="NCBI Taxonomy" id="3225"/>
    <lineage>
        <taxon>Eukaryota</taxon>
        <taxon>Viridiplantae</taxon>
        <taxon>Streptophyta</taxon>
        <taxon>Embryophyta</taxon>
        <taxon>Bryophyta</taxon>
        <taxon>Bryophytina</taxon>
        <taxon>Bryopsida</taxon>
        <taxon>Dicranidae</taxon>
        <taxon>Pseudoditrichales</taxon>
        <taxon>Ditrichaceae</taxon>
        <taxon>Ceratodon</taxon>
    </lineage>
</organism>
<feature type="compositionally biased region" description="Polar residues" evidence="1">
    <location>
        <begin position="161"/>
        <end position="176"/>
    </location>
</feature>
<comment type="caution">
    <text evidence="2">The sequence shown here is derived from an EMBL/GenBank/DDBJ whole genome shotgun (WGS) entry which is preliminary data.</text>
</comment>
<feature type="compositionally biased region" description="Basic and acidic residues" evidence="1">
    <location>
        <begin position="57"/>
        <end position="66"/>
    </location>
</feature>
<name>A0A8T0HX14_CERPU</name>
<reference evidence="2" key="1">
    <citation type="submission" date="2020-06" db="EMBL/GenBank/DDBJ databases">
        <title>WGS assembly of Ceratodon purpureus strain R40.</title>
        <authorList>
            <person name="Carey S.B."/>
            <person name="Jenkins J."/>
            <person name="Shu S."/>
            <person name="Lovell J.T."/>
            <person name="Sreedasyam A."/>
            <person name="Maumus F."/>
            <person name="Tiley G.P."/>
            <person name="Fernandez-Pozo N."/>
            <person name="Barry K."/>
            <person name="Chen C."/>
            <person name="Wang M."/>
            <person name="Lipzen A."/>
            <person name="Daum C."/>
            <person name="Saski C.A."/>
            <person name="Payton A.C."/>
            <person name="Mcbreen J.C."/>
            <person name="Conrad R.E."/>
            <person name="Kollar L.M."/>
            <person name="Olsson S."/>
            <person name="Huttunen S."/>
            <person name="Landis J.B."/>
            <person name="Wickett N.J."/>
            <person name="Johnson M.G."/>
            <person name="Rensing S.A."/>
            <person name="Grimwood J."/>
            <person name="Schmutz J."/>
            <person name="Mcdaniel S.F."/>
        </authorList>
    </citation>
    <scope>NUCLEOTIDE SEQUENCE</scope>
    <source>
        <strain evidence="2">R40</strain>
    </source>
</reference>
<keyword evidence="3" id="KW-1185">Reference proteome</keyword>
<feature type="region of interest" description="Disordered" evidence="1">
    <location>
        <begin position="212"/>
        <end position="282"/>
    </location>
</feature>
<sequence length="282" mass="29721">MATGGEYVKAPEAVQSEVPVEDQLNQLKIAAKGKINEFVDKANVQYEQAANDPSNKASDEKLKQDVDATAQDAANSYTKALNQLGDAFHMVESTGKQAAQQLGVATNQTATSAQELKGAAREQALQKSEETKQQVQSGQSALQQGIAKVHDALAEGAAVTNQKLQEGSHPSNTVTSEPRGFVHSGDAHAPTLFESLGNVITHTAQSVKDAFVTPSPTANQNHATPTSTNMPVTHPPAQSVSESLGQTAAALRDAIKSTWSAPREYPPATTAKPVQTKDDATE</sequence>
<evidence type="ECO:0000313" key="3">
    <source>
        <dbReference type="Proteomes" id="UP000822688"/>
    </source>
</evidence>
<protein>
    <submittedName>
        <fullName evidence="2">Uncharacterized protein</fullName>
    </submittedName>
</protein>
<accession>A0A8T0HX14</accession>
<feature type="region of interest" description="Disordered" evidence="1">
    <location>
        <begin position="161"/>
        <end position="187"/>
    </location>
</feature>
<dbReference type="Proteomes" id="UP000822688">
    <property type="component" value="Chromosome 5"/>
</dbReference>